<keyword evidence="1" id="KW-0175">Coiled coil</keyword>
<dbReference type="Proteomes" id="UP001151081">
    <property type="component" value="Unassembled WGS sequence"/>
</dbReference>
<dbReference type="Pfam" id="PF13426">
    <property type="entry name" value="PAS_9"/>
    <property type="match status" value="1"/>
</dbReference>
<evidence type="ECO:0000259" key="2">
    <source>
        <dbReference type="PROSITE" id="PS50112"/>
    </source>
</evidence>
<comment type="caution">
    <text evidence="5">The sequence shown here is derived from an EMBL/GenBank/DDBJ whole genome shotgun (WGS) entry which is preliminary data.</text>
</comment>
<dbReference type="AlphaFoldDB" id="A0A9X3XBD2"/>
<feature type="coiled-coil region" evidence="1">
    <location>
        <begin position="111"/>
        <end position="167"/>
    </location>
</feature>
<gene>
    <name evidence="5" type="ORF">KEG57_43740</name>
</gene>
<dbReference type="NCBIfam" id="TIGR00229">
    <property type="entry name" value="sensory_box"/>
    <property type="match status" value="1"/>
</dbReference>
<dbReference type="Gene3D" id="3.30.750.24">
    <property type="entry name" value="STAS domain"/>
    <property type="match status" value="1"/>
</dbReference>
<dbReference type="PANTHER" id="PTHR33745:SF1">
    <property type="entry name" value="RSBT ANTAGONIST PROTEIN RSBS"/>
    <property type="match status" value="1"/>
</dbReference>
<proteinExistence type="predicted"/>
<feature type="domain" description="STAS" evidence="4">
    <location>
        <begin position="176"/>
        <end position="279"/>
    </location>
</feature>
<dbReference type="InterPro" id="IPR036513">
    <property type="entry name" value="STAS_dom_sf"/>
</dbReference>
<evidence type="ECO:0000313" key="6">
    <source>
        <dbReference type="Proteomes" id="UP001151081"/>
    </source>
</evidence>
<dbReference type="SUPFAM" id="SSF55785">
    <property type="entry name" value="PYP-like sensor domain (PAS domain)"/>
    <property type="match status" value="1"/>
</dbReference>
<dbReference type="SMART" id="SM00091">
    <property type="entry name" value="PAS"/>
    <property type="match status" value="1"/>
</dbReference>
<sequence>MKLRYDVLLGEARDIILFIGDDGRILEANPAASHAYGYSQDELQTLTIRDLRDPDTQAEIGPQLARALHEGLLFETSHRRKDGSTFPVEVSTKHIDEGKTLVSVIRDITERKHAEAELVRAREELEERVQERTAELEHANAKLREQVEALEAARRIIEQQAEELLDRGAPILCIREGLLLSPLVGPFDAPRASRFSGRVLAAIAELRARLLLLDVTGVPRLDSVAVRALLDVIAAAKLVGASVIVTGIRAAAARELATGGFDVSGLSTYSTLARGLTEALRRMSAEAITRR</sequence>
<accession>A0A9X3XBD2</accession>
<evidence type="ECO:0000259" key="3">
    <source>
        <dbReference type="PROSITE" id="PS50113"/>
    </source>
</evidence>
<evidence type="ECO:0000256" key="1">
    <source>
        <dbReference type="SAM" id="Coils"/>
    </source>
</evidence>
<name>A0A9X3XBD2_9BACT</name>
<feature type="domain" description="PAC" evidence="3">
    <location>
        <begin position="72"/>
        <end position="120"/>
    </location>
</feature>
<dbReference type="Pfam" id="PF01740">
    <property type="entry name" value="STAS"/>
    <property type="match status" value="1"/>
</dbReference>
<reference evidence="5 6" key="1">
    <citation type="submission" date="2021-04" db="EMBL/GenBank/DDBJ databases">
        <title>Genome analysis of Polyangium sp.</title>
        <authorList>
            <person name="Li Y."/>
            <person name="Wang J."/>
        </authorList>
    </citation>
    <scope>NUCLEOTIDE SEQUENCE [LARGE SCALE GENOMIC DNA]</scope>
    <source>
        <strain evidence="5 6">SDU14</strain>
    </source>
</reference>
<dbReference type="EMBL" id="JAGTJJ010000053">
    <property type="protein sequence ID" value="MDC3987462.1"/>
    <property type="molecule type" value="Genomic_DNA"/>
</dbReference>
<dbReference type="PROSITE" id="PS50113">
    <property type="entry name" value="PAC"/>
    <property type="match status" value="1"/>
</dbReference>
<dbReference type="PANTHER" id="PTHR33745">
    <property type="entry name" value="RSBT ANTAGONIST PROTEIN RSBS-RELATED"/>
    <property type="match status" value="1"/>
</dbReference>
<evidence type="ECO:0000313" key="5">
    <source>
        <dbReference type="EMBL" id="MDC3987462.1"/>
    </source>
</evidence>
<dbReference type="InterPro" id="IPR000014">
    <property type="entry name" value="PAS"/>
</dbReference>
<evidence type="ECO:0000259" key="4">
    <source>
        <dbReference type="PROSITE" id="PS50801"/>
    </source>
</evidence>
<dbReference type="InterPro" id="IPR035965">
    <property type="entry name" value="PAS-like_dom_sf"/>
</dbReference>
<dbReference type="PROSITE" id="PS50801">
    <property type="entry name" value="STAS"/>
    <property type="match status" value="1"/>
</dbReference>
<organism evidence="5 6">
    <name type="scientific">Polyangium jinanense</name>
    <dbReference type="NCBI Taxonomy" id="2829994"/>
    <lineage>
        <taxon>Bacteria</taxon>
        <taxon>Pseudomonadati</taxon>
        <taxon>Myxococcota</taxon>
        <taxon>Polyangia</taxon>
        <taxon>Polyangiales</taxon>
        <taxon>Polyangiaceae</taxon>
        <taxon>Polyangium</taxon>
    </lineage>
</organism>
<dbReference type="SUPFAM" id="SSF52091">
    <property type="entry name" value="SpoIIaa-like"/>
    <property type="match status" value="1"/>
</dbReference>
<keyword evidence="6" id="KW-1185">Reference proteome</keyword>
<dbReference type="InterPro" id="IPR051932">
    <property type="entry name" value="Bact_StressResp_Reg"/>
</dbReference>
<dbReference type="CDD" id="cd00130">
    <property type="entry name" value="PAS"/>
    <property type="match status" value="1"/>
</dbReference>
<feature type="domain" description="PAS" evidence="2">
    <location>
        <begin position="1"/>
        <end position="71"/>
    </location>
</feature>
<dbReference type="CDD" id="cd07041">
    <property type="entry name" value="STAS_RsbR_RsbS_like"/>
    <property type="match status" value="1"/>
</dbReference>
<protein>
    <submittedName>
        <fullName evidence="5">PAS domain S-box protein</fullName>
    </submittedName>
</protein>
<dbReference type="InterPro" id="IPR002645">
    <property type="entry name" value="STAS_dom"/>
</dbReference>
<dbReference type="InterPro" id="IPR000700">
    <property type="entry name" value="PAS-assoc_C"/>
</dbReference>
<dbReference type="PROSITE" id="PS50112">
    <property type="entry name" value="PAS"/>
    <property type="match status" value="1"/>
</dbReference>
<dbReference type="Gene3D" id="3.30.450.20">
    <property type="entry name" value="PAS domain"/>
    <property type="match status" value="1"/>
</dbReference>
<dbReference type="RefSeq" id="WP_272426890.1">
    <property type="nucleotide sequence ID" value="NZ_JAGTJJ010000053.1"/>
</dbReference>